<dbReference type="RefSeq" id="XP_013331446.1">
    <property type="nucleotide sequence ID" value="XM_013475992.1"/>
</dbReference>
<protein>
    <recommendedName>
        <fullName evidence="1">SGNH hydrolase-type esterase domain-containing protein</fullName>
    </recommendedName>
</protein>
<proteinExistence type="predicted"/>
<dbReference type="PANTHER" id="PTHR30383">
    <property type="entry name" value="THIOESTERASE 1/PROTEASE 1/LYSOPHOSPHOLIPASE L1"/>
    <property type="match status" value="1"/>
</dbReference>
<dbReference type="PANTHER" id="PTHR30383:SF19">
    <property type="entry name" value="FIBRONECTIN TYPE-III DOMAIN-CONTAINING PROTEIN"/>
    <property type="match status" value="1"/>
</dbReference>
<dbReference type="InterPro" id="IPR051532">
    <property type="entry name" value="Ester_Hydrolysis_Enzymes"/>
</dbReference>
<dbReference type="OrthoDB" id="408760at2759"/>
<gene>
    <name evidence="2" type="ORF">T310_1138</name>
</gene>
<accession>A0A0F4Z2T4</accession>
<dbReference type="Proteomes" id="UP000053958">
    <property type="component" value="Unassembled WGS sequence"/>
</dbReference>
<evidence type="ECO:0000313" key="2">
    <source>
        <dbReference type="EMBL" id="KKA24834.1"/>
    </source>
</evidence>
<dbReference type="SUPFAM" id="SSF52266">
    <property type="entry name" value="SGNH hydrolase"/>
    <property type="match status" value="1"/>
</dbReference>
<keyword evidence="3" id="KW-1185">Reference proteome</keyword>
<dbReference type="Gene3D" id="3.40.50.1110">
    <property type="entry name" value="SGNH hydrolase"/>
    <property type="match status" value="1"/>
</dbReference>
<dbReference type="InterPro" id="IPR036514">
    <property type="entry name" value="SGNH_hydro_sf"/>
</dbReference>
<evidence type="ECO:0000313" key="3">
    <source>
        <dbReference type="Proteomes" id="UP000053958"/>
    </source>
</evidence>
<comment type="caution">
    <text evidence="2">The sequence shown here is derived from an EMBL/GenBank/DDBJ whole genome shotgun (WGS) entry which is preliminary data.</text>
</comment>
<dbReference type="CDD" id="cd00229">
    <property type="entry name" value="SGNH_hydrolase"/>
    <property type="match status" value="1"/>
</dbReference>
<dbReference type="AlphaFoldDB" id="A0A0F4Z2T4"/>
<dbReference type="InterPro" id="IPR013830">
    <property type="entry name" value="SGNH_hydro"/>
</dbReference>
<dbReference type="EMBL" id="LASV01000047">
    <property type="protein sequence ID" value="KKA24834.1"/>
    <property type="molecule type" value="Genomic_DNA"/>
</dbReference>
<dbReference type="Pfam" id="PF13472">
    <property type="entry name" value="Lipase_GDSL_2"/>
    <property type="match status" value="1"/>
</dbReference>
<feature type="domain" description="SGNH hydrolase-type esterase" evidence="1">
    <location>
        <begin position="17"/>
        <end position="223"/>
    </location>
</feature>
<reference evidence="2 3" key="1">
    <citation type="submission" date="2015-04" db="EMBL/GenBank/DDBJ databases">
        <authorList>
            <person name="Heijne W.H."/>
            <person name="Fedorova N.D."/>
            <person name="Nierman W.C."/>
            <person name="Vollebregt A.W."/>
            <person name="Zhao Z."/>
            <person name="Wu L."/>
            <person name="Kumar M."/>
            <person name="Stam H."/>
            <person name="van den Berg M.A."/>
            <person name="Pel H.J."/>
        </authorList>
    </citation>
    <scope>NUCLEOTIDE SEQUENCE [LARGE SCALE GENOMIC DNA]</scope>
    <source>
        <strain evidence="2 3">CBS 393.64</strain>
    </source>
</reference>
<name>A0A0F4Z2T4_RASE3</name>
<dbReference type="GeneID" id="25313489"/>
<sequence length="270" mass="30321">MPNNNNNNNTNTLRILCFGNSLTAGYWHYGLEYHPYAIKLKERLQQSITEEELLPPNTDIVIDVEGLPGDLAVSPPGRFLGRMEGRCISPYPTINILWIGCLCSKTAYDWVIVLGGTNDLAYGTFSPSQIFAALQQAWSTALTSSTSNNRTNVLALTIPECSAISDRLTRRRDELNAKILAHRAERFYTFDLHSALPYHSLSENERERIWDDGLHLTDEGYDLMGELVAGRLVELLKKNKKTTESEDGRKGKKIGDVGRDELNKMAVTCR</sequence>
<organism evidence="2 3">
    <name type="scientific">Rasamsonia emersonii (strain ATCC 16479 / CBS 393.64 / IMI 116815)</name>
    <dbReference type="NCBI Taxonomy" id="1408163"/>
    <lineage>
        <taxon>Eukaryota</taxon>
        <taxon>Fungi</taxon>
        <taxon>Dikarya</taxon>
        <taxon>Ascomycota</taxon>
        <taxon>Pezizomycotina</taxon>
        <taxon>Eurotiomycetes</taxon>
        <taxon>Eurotiomycetidae</taxon>
        <taxon>Eurotiales</taxon>
        <taxon>Trichocomaceae</taxon>
        <taxon>Rasamsonia</taxon>
    </lineage>
</organism>
<evidence type="ECO:0000259" key="1">
    <source>
        <dbReference type="Pfam" id="PF13472"/>
    </source>
</evidence>
<dbReference type="GO" id="GO:0004622">
    <property type="term" value="F:phosphatidylcholine lysophospholipase activity"/>
    <property type="evidence" value="ECO:0007669"/>
    <property type="project" value="TreeGrafter"/>
</dbReference>